<evidence type="ECO:0000256" key="1">
    <source>
        <dbReference type="ARBA" id="ARBA00006484"/>
    </source>
</evidence>
<dbReference type="PANTHER" id="PTHR44229">
    <property type="entry name" value="15-HYDROXYPROSTAGLANDIN DEHYDROGENASE [NAD(+)]"/>
    <property type="match status" value="1"/>
</dbReference>
<sequence length="278" mass="29026">MSPAATQKSVLVTGGGSGIGLAMVRHFASEGHRVAILDVNAAAGAKVAADVAAEYPSAGISFKKCDVSSWSEQAAVFKEVYEEHGNRLDVVMANAGISEQGTTSSVDLKEDTPSEPRLAVINVNLTGVIYSVKLASHYMNKNKVDSGAQSRGSIICTASNAGLYAFPTAPLYAASKAAVIGLVRSLAKPLRAVNIQINALAPAVIETNIAPSKDLFKTMKITPMSTLVRGVAQFIADPALTGEVAEIHGESVTIRPVFECVDEDSAQNLATFESLGYA</sequence>
<dbReference type="PANTHER" id="PTHR44229:SF4">
    <property type="entry name" value="15-HYDROXYPROSTAGLANDIN DEHYDROGENASE [NAD(+)]"/>
    <property type="match status" value="1"/>
</dbReference>
<dbReference type="Proteomes" id="UP001244011">
    <property type="component" value="Unassembled WGS sequence"/>
</dbReference>
<evidence type="ECO:0000256" key="4">
    <source>
        <dbReference type="RuleBase" id="RU000363"/>
    </source>
</evidence>
<dbReference type="AlphaFoldDB" id="A0AAJ0FE90"/>
<dbReference type="GO" id="GO:0005737">
    <property type="term" value="C:cytoplasm"/>
    <property type="evidence" value="ECO:0007669"/>
    <property type="project" value="TreeGrafter"/>
</dbReference>
<dbReference type="Pfam" id="PF00106">
    <property type="entry name" value="adh_short"/>
    <property type="match status" value="1"/>
</dbReference>
<comment type="similarity">
    <text evidence="1 4">Belongs to the short-chain dehydrogenases/reductases (SDR) family.</text>
</comment>
<dbReference type="SUPFAM" id="SSF51735">
    <property type="entry name" value="NAD(P)-binding Rossmann-fold domains"/>
    <property type="match status" value="1"/>
</dbReference>
<proteinExistence type="inferred from homology"/>
<name>A0AAJ0FE90_9PEZI</name>
<dbReference type="PROSITE" id="PS00061">
    <property type="entry name" value="ADH_SHORT"/>
    <property type="match status" value="1"/>
</dbReference>
<dbReference type="GO" id="GO:0016616">
    <property type="term" value="F:oxidoreductase activity, acting on the CH-OH group of donors, NAD or NADP as acceptor"/>
    <property type="evidence" value="ECO:0007669"/>
    <property type="project" value="TreeGrafter"/>
</dbReference>
<dbReference type="EMBL" id="MU839016">
    <property type="protein sequence ID" value="KAK1765341.1"/>
    <property type="molecule type" value="Genomic_DNA"/>
</dbReference>
<dbReference type="InterPro" id="IPR036291">
    <property type="entry name" value="NAD(P)-bd_dom_sf"/>
</dbReference>
<evidence type="ECO:0000256" key="3">
    <source>
        <dbReference type="ARBA" id="ARBA00023002"/>
    </source>
</evidence>
<dbReference type="InterPro" id="IPR002347">
    <property type="entry name" value="SDR_fam"/>
</dbReference>
<dbReference type="PRINTS" id="PR00080">
    <property type="entry name" value="SDRFAMILY"/>
</dbReference>
<protein>
    <submittedName>
        <fullName evidence="5">15-hydroxyprostaglandin dehydrogenase</fullName>
    </submittedName>
</protein>
<dbReference type="PRINTS" id="PR00081">
    <property type="entry name" value="GDHRDH"/>
</dbReference>
<evidence type="ECO:0000313" key="6">
    <source>
        <dbReference type="Proteomes" id="UP001244011"/>
    </source>
</evidence>
<keyword evidence="6" id="KW-1185">Reference proteome</keyword>
<keyword evidence="2" id="KW-0521">NADP</keyword>
<evidence type="ECO:0000256" key="2">
    <source>
        <dbReference type="ARBA" id="ARBA00022857"/>
    </source>
</evidence>
<comment type="caution">
    <text evidence="5">The sequence shown here is derived from an EMBL/GenBank/DDBJ whole genome shotgun (WGS) entry which is preliminary data.</text>
</comment>
<keyword evidence="3" id="KW-0560">Oxidoreductase</keyword>
<dbReference type="GeneID" id="85308753"/>
<dbReference type="Gene3D" id="3.40.50.720">
    <property type="entry name" value="NAD(P)-binding Rossmann-like Domain"/>
    <property type="match status" value="1"/>
</dbReference>
<reference evidence="5" key="1">
    <citation type="submission" date="2023-06" db="EMBL/GenBank/DDBJ databases">
        <title>Genome-scale phylogeny and comparative genomics of the fungal order Sordariales.</title>
        <authorList>
            <consortium name="Lawrence Berkeley National Laboratory"/>
            <person name="Hensen N."/>
            <person name="Bonometti L."/>
            <person name="Westerberg I."/>
            <person name="Brannstrom I.O."/>
            <person name="Guillou S."/>
            <person name="Cros-Aarteil S."/>
            <person name="Calhoun S."/>
            <person name="Haridas S."/>
            <person name="Kuo A."/>
            <person name="Mondo S."/>
            <person name="Pangilinan J."/>
            <person name="Riley R."/>
            <person name="Labutti K."/>
            <person name="Andreopoulos B."/>
            <person name="Lipzen A."/>
            <person name="Chen C."/>
            <person name="Yanf M."/>
            <person name="Daum C."/>
            <person name="Ng V."/>
            <person name="Clum A."/>
            <person name="Steindorff A."/>
            <person name="Ohm R."/>
            <person name="Martin F."/>
            <person name="Silar P."/>
            <person name="Natvig D."/>
            <person name="Lalanne C."/>
            <person name="Gautier V."/>
            <person name="Ament-Velasquez S.L."/>
            <person name="Kruys A."/>
            <person name="Hutchinson M.I."/>
            <person name="Powell A.J."/>
            <person name="Barry K."/>
            <person name="Miller A.N."/>
            <person name="Grigoriev I.V."/>
            <person name="Debuchy R."/>
            <person name="Gladieux P."/>
            <person name="Thoren M.H."/>
            <person name="Johannesson H."/>
        </authorList>
    </citation>
    <scope>NUCLEOTIDE SEQUENCE</scope>
    <source>
        <strain evidence="5">8032-3</strain>
    </source>
</reference>
<dbReference type="InterPro" id="IPR020904">
    <property type="entry name" value="Sc_DH/Rdtase_CS"/>
</dbReference>
<accession>A0AAJ0FE90</accession>
<dbReference type="RefSeq" id="XP_060281554.1">
    <property type="nucleotide sequence ID" value="XM_060425566.1"/>
</dbReference>
<gene>
    <name evidence="5" type="ORF">QBC33DRAFT_496121</name>
</gene>
<evidence type="ECO:0000313" key="5">
    <source>
        <dbReference type="EMBL" id="KAK1765341.1"/>
    </source>
</evidence>
<organism evidence="5 6">
    <name type="scientific">Phialemonium atrogriseum</name>
    <dbReference type="NCBI Taxonomy" id="1093897"/>
    <lineage>
        <taxon>Eukaryota</taxon>
        <taxon>Fungi</taxon>
        <taxon>Dikarya</taxon>
        <taxon>Ascomycota</taxon>
        <taxon>Pezizomycotina</taxon>
        <taxon>Sordariomycetes</taxon>
        <taxon>Sordariomycetidae</taxon>
        <taxon>Cephalothecales</taxon>
        <taxon>Cephalothecaceae</taxon>
        <taxon>Phialemonium</taxon>
    </lineage>
</organism>